<evidence type="ECO:0000256" key="5">
    <source>
        <dbReference type="ARBA" id="ARBA00023065"/>
    </source>
</evidence>
<keyword evidence="3 8" id="KW-0812">Transmembrane</keyword>
<evidence type="ECO:0000256" key="3">
    <source>
        <dbReference type="ARBA" id="ARBA00022692"/>
    </source>
</evidence>
<dbReference type="GO" id="GO:0034220">
    <property type="term" value="P:monoatomic ion transmembrane transport"/>
    <property type="evidence" value="ECO:0007669"/>
    <property type="project" value="UniProtKB-KW"/>
</dbReference>
<evidence type="ECO:0000313" key="11">
    <source>
        <dbReference type="Proteomes" id="UP000095488"/>
    </source>
</evidence>
<sequence length="250" mass="28742">MKYDMFMGTLAIIVVVLIISGMLISIPDKILRIFEIIDTVIWIIFCIDYFIRLLISKDKIKFMKNNIIDLLSIIPLNSLFKTLRIARLVKFTRIINIFKGTRMLVLISKFQYRTREFLRTNNFAYGVYFVAIIIILGSIGISLMEDISFSNALWWSFVTATTVGYGDVIPKTLGGRIIAVFLMIVGIGFVGLLTATIATFFLTNSKKQKNTYKNDIIDNIKIRLDDFDSITKEELKDMFNVLKVLKDNEE</sequence>
<keyword evidence="2" id="KW-0813">Transport</keyword>
<evidence type="ECO:0000256" key="8">
    <source>
        <dbReference type="SAM" id="Phobius"/>
    </source>
</evidence>
<dbReference type="InterPro" id="IPR028325">
    <property type="entry name" value="VG_K_chnl"/>
</dbReference>
<evidence type="ECO:0000256" key="1">
    <source>
        <dbReference type="ARBA" id="ARBA00004141"/>
    </source>
</evidence>
<dbReference type="SUPFAM" id="SSF81324">
    <property type="entry name" value="Voltage-gated potassium channels"/>
    <property type="match status" value="1"/>
</dbReference>
<keyword evidence="5" id="KW-0406">Ion transport</keyword>
<reference evidence="10 11" key="1">
    <citation type="submission" date="2015-09" db="EMBL/GenBank/DDBJ databases">
        <authorList>
            <consortium name="Pathogen Informatics"/>
            <person name="Wu L."/>
            <person name="Ma J."/>
        </authorList>
    </citation>
    <scope>NUCLEOTIDE SEQUENCE [LARGE SCALE GENOMIC DNA]</scope>
    <source>
        <strain evidence="10 11">2789STDY5834858</strain>
    </source>
</reference>
<comment type="subcellular location">
    <subcellularLocation>
        <location evidence="1">Membrane</location>
        <topology evidence="1">Multi-pass membrane protein</topology>
    </subcellularLocation>
</comment>
<feature type="domain" description="Potassium channel" evidence="9">
    <location>
        <begin position="130"/>
        <end position="201"/>
    </location>
</feature>
<evidence type="ECO:0000259" key="9">
    <source>
        <dbReference type="Pfam" id="PF07885"/>
    </source>
</evidence>
<evidence type="ECO:0000256" key="4">
    <source>
        <dbReference type="ARBA" id="ARBA00022989"/>
    </source>
</evidence>
<evidence type="ECO:0000256" key="2">
    <source>
        <dbReference type="ARBA" id="ARBA00022448"/>
    </source>
</evidence>
<evidence type="ECO:0000256" key="6">
    <source>
        <dbReference type="ARBA" id="ARBA00023136"/>
    </source>
</evidence>
<dbReference type="RefSeq" id="WP_055257864.1">
    <property type="nucleotide sequence ID" value="NZ_CABIXL010000002.1"/>
</dbReference>
<organism evidence="10 11">
    <name type="scientific">Sarcina ventriculi</name>
    <name type="common">Clostridium ventriculi</name>
    <dbReference type="NCBI Taxonomy" id="1267"/>
    <lineage>
        <taxon>Bacteria</taxon>
        <taxon>Bacillati</taxon>
        <taxon>Bacillota</taxon>
        <taxon>Clostridia</taxon>
        <taxon>Eubacteriales</taxon>
        <taxon>Clostridiaceae</taxon>
        <taxon>Sarcina</taxon>
    </lineage>
</organism>
<evidence type="ECO:0000313" key="10">
    <source>
        <dbReference type="EMBL" id="CUN66915.1"/>
    </source>
</evidence>
<gene>
    <name evidence="10" type="primary">kcsA</name>
    <name evidence="10" type="ORF">ERS852473_00800</name>
</gene>
<comment type="caution">
    <text evidence="10">The sequence shown here is derived from an EMBL/GenBank/DDBJ whole genome shotgun (WGS) entry which is preliminary data.</text>
</comment>
<dbReference type="Proteomes" id="UP000095488">
    <property type="component" value="Unassembled WGS sequence"/>
</dbReference>
<keyword evidence="7 10" id="KW-0407">Ion channel</keyword>
<protein>
    <submittedName>
        <fullName evidence="10">Voltage-gated potassium channel</fullName>
    </submittedName>
</protein>
<dbReference type="Gene3D" id="1.20.120.350">
    <property type="entry name" value="Voltage-gated potassium channels. Chain C"/>
    <property type="match status" value="1"/>
</dbReference>
<keyword evidence="11" id="KW-1185">Reference proteome</keyword>
<dbReference type="PANTHER" id="PTHR11537:SF254">
    <property type="entry name" value="POTASSIUM VOLTAGE-GATED CHANNEL PROTEIN SHAB"/>
    <property type="match status" value="1"/>
</dbReference>
<feature type="transmembrane region" description="Helical" evidence="8">
    <location>
        <begin position="7"/>
        <end position="27"/>
    </location>
</feature>
<feature type="transmembrane region" description="Helical" evidence="8">
    <location>
        <begin position="33"/>
        <end position="55"/>
    </location>
</feature>
<dbReference type="Gene3D" id="1.10.287.70">
    <property type="match status" value="1"/>
</dbReference>
<feature type="transmembrane region" description="Helical" evidence="8">
    <location>
        <begin position="177"/>
        <end position="203"/>
    </location>
</feature>
<dbReference type="InterPro" id="IPR013099">
    <property type="entry name" value="K_chnl_dom"/>
</dbReference>
<dbReference type="Pfam" id="PF07885">
    <property type="entry name" value="Ion_trans_2"/>
    <property type="match status" value="1"/>
</dbReference>
<keyword evidence="4 8" id="KW-1133">Transmembrane helix</keyword>
<name>A0ABP2ARG5_SARVE</name>
<evidence type="ECO:0000256" key="7">
    <source>
        <dbReference type="ARBA" id="ARBA00023303"/>
    </source>
</evidence>
<proteinExistence type="predicted"/>
<accession>A0ABP2ARG5</accession>
<dbReference type="InterPro" id="IPR027359">
    <property type="entry name" value="Volt_channel_dom_sf"/>
</dbReference>
<keyword evidence="6 8" id="KW-0472">Membrane</keyword>
<dbReference type="PANTHER" id="PTHR11537">
    <property type="entry name" value="VOLTAGE-GATED POTASSIUM CHANNEL"/>
    <property type="match status" value="1"/>
</dbReference>
<dbReference type="PRINTS" id="PR00169">
    <property type="entry name" value="KCHANNEL"/>
</dbReference>
<dbReference type="EMBL" id="CYZR01000002">
    <property type="protein sequence ID" value="CUN66915.1"/>
    <property type="molecule type" value="Genomic_DNA"/>
</dbReference>
<feature type="transmembrane region" description="Helical" evidence="8">
    <location>
        <begin position="123"/>
        <end position="144"/>
    </location>
</feature>